<sequence>MEGRKPGKKMAPGVEALANRLGASTVVMNTLQRPVAEEHLFFLKEVAEQARAILDTIRKIEEGHVDEDFAFLGLDTCALVYIIINECDKIVNRGESVPEKFKWEAGEMQEKVQVFMDKKIARGVFKRIYKQSKDQDKVESYRERLKKAMPKFGVFEHKSIQEVLEQVISEKVLQHDIQACHAQGLGRTDPVSSATVKLAEKMVAITISDKPLPVVLIEDIDSDREDARAYSNPLEAEREERMRREEELRQLELKKAADEERRKVRLAQELQRKKAEKERWRRSEQEFSRLPDAMIAATLSPVSKPLSRPTSPQKKAPSVVISDSDSDSEDDGSNRPARSSTSLMDQLRDEELARRLQEEINREAEDEKRKNELAAYRLAQKLRQEWDEEDEELSESEESDSEEERSPSLPPRRKAPSPPRSPRRSPPPRRSPSPRRSSSPRTPTYNHSPQIPQMAGPPFGVIPPGDGRRTLAQVKRYKDDLAPLEVVVGQVEFLDDAGKAVKIQNRQEQCECEKLIEDSVYMGYLAVQYCVDVVTGGERVSKVLKEKIKKLEEALKAAGEFISEADDPDEGFNFNSERAVVDRLLSGCLASFDMGAFCHIQGAYENARKNIDRGLKRRITLTIAPSQEPKKTKEPRRHTGPNENTGRSLQDQGTSRMLLETRSHLGVIDISDSESDVEKKTSAPTRKPSKANSAKRKETTPTSSMNRQSSTSSQRSHKGWYHTTVQQGSIHEEPDEIEPDGSLNDEVYRNLNREDRSSKPHREVEGLRDQRRMKTAPAVRVSRQDSFEDQPPSYSQTSQSQMYERRDTYHDPRYQYTLANPQYASPVGYGPQGFYPPPSAPAPPPSIQSPLDVIPHLFSRFGPNTNVRIEDSFNVGSPTVIRKKKNRRETDGA</sequence>
<accession>A0A9W8MVB1</accession>
<feature type="compositionally biased region" description="Low complexity" evidence="2">
    <location>
        <begin position="790"/>
        <end position="801"/>
    </location>
</feature>
<feature type="compositionally biased region" description="Basic and acidic residues" evidence="2">
    <location>
        <begin position="746"/>
        <end position="772"/>
    </location>
</feature>
<evidence type="ECO:0000256" key="1">
    <source>
        <dbReference type="SAM" id="Coils"/>
    </source>
</evidence>
<dbReference type="EMBL" id="JANKHO010000922">
    <property type="protein sequence ID" value="KAJ3505117.1"/>
    <property type="molecule type" value="Genomic_DNA"/>
</dbReference>
<dbReference type="CDD" id="cd21037">
    <property type="entry name" value="MLKL_NTD"/>
    <property type="match status" value="1"/>
</dbReference>
<feature type="region of interest" description="Disordered" evidence="2">
    <location>
        <begin position="618"/>
        <end position="653"/>
    </location>
</feature>
<keyword evidence="4" id="KW-1185">Reference proteome</keyword>
<evidence type="ECO:0000313" key="3">
    <source>
        <dbReference type="EMBL" id="KAJ3505117.1"/>
    </source>
</evidence>
<feature type="compositionally biased region" description="Polar residues" evidence="2">
    <location>
        <begin position="641"/>
        <end position="653"/>
    </location>
</feature>
<dbReference type="AlphaFoldDB" id="A0A9W8MVB1"/>
<proteinExistence type="predicted"/>
<protein>
    <submittedName>
        <fullName evidence="3">Uncharacterized protein</fullName>
    </submittedName>
</protein>
<feature type="compositionally biased region" description="Basic and acidic residues" evidence="2">
    <location>
        <begin position="346"/>
        <end position="371"/>
    </location>
</feature>
<keyword evidence="1" id="KW-0175">Coiled coil</keyword>
<gene>
    <name evidence="3" type="ORF">NLJ89_g7580</name>
</gene>
<organism evidence="3 4">
    <name type="scientific">Agrocybe chaxingu</name>
    <dbReference type="NCBI Taxonomy" id="84603"/>
    <lineage>
        <taxon>Eukaryota</taxon>
        <taxon>Fungi</taxon>
        <taxon>Dikarya</taxon>
        <taxon>Basidiomycota</taxon>
        <taxon>Agaricomycotina</taxon>
        <taxon>Agaricomycetes</taxon>
        <taxon>Agaricomycetidae</taxon>
        <taxon>Agaricales</taxon>
        <taxon>Agaricineae</taxon>
        <taxon>Strophariaceae</taxon>
        <taxon>Agrocybe</taxon>
    </lineage>
</organism>
<reference evidence="3" key="1">
    <citation type="submission" date="2022-07" db="EMBL/GenBank/DDBJ databases">
        <title>Genome Sequence of Agrocybe chaxingu.</title>
        <authorList>
            <person name="Buettner E."/>
        </authorList>
    </citation>
    <scope>NUCLEOTIDE SEQUENCE</scope>
    <source>
        <strain evidence="3">MP-N11</strain>
    </source>
</reference>
<feature type="compositionally biased region" description="Pro residues" evidence="2">
    <location>
        <begin position="834"/>
        <end position="847"/>
    </location>
</feature>
<dbReference type="InterPro" id="IPR059179">
    <property type="entry name" value="MLKL-like_MCAfunc"/>
</dbReference>
<evidence type="ECO:0000256" key="2">
    <source>
        <dbReference type="SAM" id="MobiDB-lite"/>
    </source>
</evidence>
<feature type="region of interest" description="Disordered" evidence="2">
    <location>
        <begin position="384"/>
        <end position="466"/>
    </location>
</feature>
<feature type="compositionally biased region" description="Low complexity" evidence="2">
    <location>
        <begin position="702"/>
        <end position="714"/>
    </location>
</feature>
<feature type="compositionally biased region" description="Acidic residues" evidence="2">
    <location>
        <begin position="386"/>
        <end position="403"/>
    </location>
</feature>
<feature type="region of interest" description="Disordered" evidence="2">
    <location>
        <begin position="300"/>
        <end position="371"/>
    </location>
</feature>
<feature type="region of interest" description="Disordered" evidence="2">
    <location>
        <begin position="829"/>
        <end position="848"/>
    </location>
</feature>
<dbReference type="Proteomes" id="UP001148786">
    <property type="component" value="Unassembled WGS sequence"/>
</dbReference>
<feature type="compositionally biased region" description="Low complexity" evidence="2">
    <location>
        <begin position="434"/>
        <end position="443"/>
    </location>
</feature>
<name>A0A9W8MVB1_9AGAR</name>
<dbReference type="OrthoDB" id="3069009at2759"/>
<evidence type="ECO:0000313" key="4">
    <source>
        <dbReference type="Proteomes" id="UP001148786"/>
    </source>
</evidence>
<comment type="caution">
    <text evidence="3">The sequence shown here is derived from an EMBL/GenBank/DDBJ whole genome shotgun (WGS) entry which is preliminary data.</text>
</comment>
<feature type="region of interest" description="Disordered" evidence="2">
    <location>
        <begin position="666"/>
        <end position="808"/>
    </location>
</feature>
<feature type="region of interest" description="Disordered" evidence="2">
    <location>
        <begin position="866"/>
        <end position="893"/>
    </location>
</feature>
<feature type="compositionally biased region" description="Basic residues" evidence="2">
    <location>
        <begin position="411"/>
        <end position="427"/>
    </location>
</feature>
<feature type="coiled-coil region" evidence="1">
    <location>
        <begin position="234"/>
        <end position="283"/>
    </location>
</feature>